<dbReference type="Gene3D" id="2.40.50.100">
    <property type="match status" value="1"/>
</dbReference>
<evidence type="ECO:0000256" key="4">
    <source>
        <dbReference type="ARBA" id="ARBA00022823"/>
    </source>
</evidence>
<evidence type="ECO:0000256" key="2">
    <source>
        <dbReference type="ARBA" id="ARBA00007317"/>
    </source>
</evidence>
<organism evidence="9 10">
    <name type="scientific">Salinigranum rubrum</name>
    <dbReference type="NCBI Taxonomy" id="755307"/>
    <lineage>
        <taxon>Archaea</taxon>
        <taxon>Methanobacteriati</taxon>
        <taxon>Methanobacteriota</taxon>
        <taxon>Stenosarchaea group</taxon>
        <taxon>Halobacteria</taxon>
        <taxon>Halobacteriales</taxon>
        <taxon>Haloferacaceae</taxon>
        <taxon>Salinigranum</taxon>
    </lineage>
</organism>
<keyword evidence="4" id="KW-0450">Lipoyl</keyword>
<dbReference type="InterPro" id="IPR023213">
    <property type="entry name" value="CAT-like_dom_sf"/>
</dbReference>
<feature type="compositionally biased region" description="Acidic residues" evidence="6">
    <location>
        <begin position="171"/>
        <end position="186"/>
    </location>
</feature>
<evidence type="ECO:0000313" key="10">
    <source>
        <dbReference type="Proteomes" id="UP000236584"/>
    </source>
</evidence>
<sequence>MGYVVKMPKLGMDMDQGTIVEWLVDEGDEVESGQVVAEIESEKTTGEIKVREDGVVHRLLLGVGDSVEPGGDVAVVGGADEDVSGLVEGEAGGEAAASESGETADAAATGGSGDASPQAASLDGPSAVSEGGSASASAESVKATPRAKKRAEELGVDLTTVEGTGPQGAVSEEDVEAAAEGGEEAAAESVKATPRAKKRAEELGVDLTTVEGTGPQGAVSEEDVEAAAESAPTEETEQVAEASAAEGRVFAPPRVRRLARELGVDLAAVEGSGPSGAITEGDVRAAANGESTVEPTAEGEEAAEADVGTRDEERPLSGMRRTIANRLGQSDREAVHVTEHRGADAEELLAAADAADDALGVKVTVNDVLLLALSATLDEHPAFNATFEEEVHRLHRTQDICIAIDIEEGLIAPVVRNVGELSLSELAEKRRAVTEKSLSGEYTMEDLSGGTFTVSNLGVLGVESFDPVINPPQVAILGVNTIKDEVVPVGEDEVGVRKRISFDLSFDHRIVDGADAARFLGSLVEHVENPWPLVIAAGGR</sequence>
<feature type="domain" description="Peripheral subunit-binding (PSBD)" evidence="8">
    <location>
        <begin position="191"/>
        <end position="228"/>
    </location>
</feature>
<feature type="domain" description="Peripheral subunit-binding (PSBD)" evidence="8">
    <location>
        <begin position="250"/>
        <end position="287"/>
    </location>
</feature>
<dbReference type="Proteomes" id="UP000236584">
    <property type="component" value="Chromosome"/>
</dbReference>
<dbReference type="Pfam" id="PF00364">
    <property type="entry name" value="Biotin_lipoyl"/>
    <property type="match status" value="1"/>
</dbReference>
<dbReference type="SUPFAM" id="SSF47005">
    <property type="entry name" value="Peripheral subunit-binding domain of 2-oxo acid dehydrogenase complex"/>
    <property type="match status" value="3"/>
</dbReference>
<comment type="cofactor">
    <cofactor evidence="1">
        <name>(R)-lipoate</name>
        <dbReference type="ChEBI" id="CHEBI:83088"/>
    </cofactor>
</comment>
<dbReference type="EMBL" id="CP026309">
    <property type="protein sequence ID" value="AUV80927.1"/>
    <property type="molecule type" value="Genomic_DNA"/>
</dbReference>
<dbReference type="Gene3D" id="4.10.320.10">
    <property type="entry name" value="E3-binding domain"/>
    <property type="match status" value="3"/>
</dbReference>
<dbReference type="Pfam" id="PF00198">
    <property type="entry name" value="2-oxoacid_dh"/>
    <property type="match status" value="1"/>
</dbReference>
<dbReference type="SUPFAM" id="SSF52777">
    <property type="entry name" value="CoA-dependent acyltransferases"/>
    <property type="match status" value="1"/>
</dbReference>
<dbReference type="PROSITE" id="PS51826">
    <property type="entry name" value="PSBD"/>
    <property type="match status" value="3"/>
</dbReference>
<feature type="region of interest" description="Disordered" evidence="6">
    <location>
        <begin position="90"/>
        <end position="243"/>
    </location>
</feature>
<keyword evidence="3 9" id="KW-0808">Transferase</keyword>
<feature type="compositionally biased region" description="Low complexity" evidence="6">
    <location>
        <begin position="126"/>
        <end position="141"/>
    </location>
</feature>
<dbReference type="InterPro" id="IPR050743">
    <property type="entry name" value="2-oxoacid_DH_E2_comp"/>
</dbReference>
<dbReference type="InterPro" id="IPR001078">
    <property type="entry name" value="2-oxoacid_DH_actylTfrase"/>
</dbReference>
<dbReference type="InterPro" id="IPR000089">
    <property type="entry name" value="Biotin_lipoyl"/>
</dbReference>
<proteinExistence type="inferred from homology"/>
<dbReference type="GO" id="GO:0031405">
    <property type="term" value="F:lipoic acid binding"/>
    <property type="evidence" value="ECO:0007669"/>
    <property type="project" value="TreeGrafter"/>
</dbReference>
<feature type="domain" description="Lipoyl-binding" evidence="7">
    <location>
        <begin position="2"/>
        <end position="77"/>
    </location>
</feature>
<dbReference type="OrthoDB" id="330096at2157"/>
<evidence type="ECO:0000256" key="6">
    <source>
        <dbReference type="SAM" id="MobiDB-lite"/>
    </source>
</evidence>
<gene>
    <name evidence="9" type="ORF">C2R22_04015</name>
</gene>
<feature type="domain" description="Peripheral subunit-binding (PSBD)" evidence="8">
    <location>
        <begin position="142"/>
        <end position="179"/>
    </location>
</feature>
<feature type="region of interest" description="Disordered" evidence="6">
    <location>
        <begin position="287"/>
        <end position="318"/>
    </location>
</feature>
<evidence type="ECO:0000313" key="9">
    <source>
        <dbReference type="EMBL" id="AUV80927.1"/>
    </source>
</evidence>
<dbReference type="InterPro" id="IPR004167">
    <property type="entry name" value="PSBD"/>
</dbReference>
<evidence type="ECO:0000256" key="1">
    <source>
        <dbReference type="ARBA" id="ARBA00001938"/>
    </source>
</evidence>
<keyword evidence="5" id="KW-0012">Acyltransferase</keyword>
<dbReference type="InterPro" id="IPR036625">
    <property type="entry name" value="E3-bd_dom_sf"/>
</dbReference>
<comment type="similarity">
    <text evidence="2">Belongs to the 2-oxoacid dehydrogenase family.</text>
</comment>
<dbReference type="CDD" id="cd06849">
    <property type="entry name" value="lipoyl_domain"/>
    <property type="match status" value="1"/>
</dbReference>
<accession>A0A2I8VG65</accession>
<keyword evidence="10" id="KW-1185">Reference proteome</keyword>
<dbReference type="Pfam" id="PF02817">
    <property type="entry name" value="E3_binding"/>
    <property type="match status" value="3"/>
</dbReference>
<dbReference type="GO" id="GO:0016407">
    <property type="term" value="F:acetyltransferase activity"/>
    <property type="evidence" value="ECO:0007669"/>
    <property type="project" value="TreeGrafter"/>
</dbReference>
<dbReference type="Gene3D" id="3.30.559.10">
    <property type="entry name" value="Chloramphenicol acetyltransferase-like domain"/>
    <property type="match status" value="1"/>
</dbReference>
<dbReference type="InterPro" id="IPR011053">
    <property type="entry name" value="Single_hybrid_motif"/>
</dbReference>
<evidence type="ECO:0000259" key="8">
    <source>
        <dbReference type="PROSITE" id="PS51826"/>
    </source>
</evidence>
<name>A0A2I8VG65_9EURY</name>
<dbReference type="GO" id="GO:0005737">
    <property type="term" value="C:cytoplasm"/>
    <property type="evidence" value="ECO:0007669"/>
    <property type="project" value="TreeGrafter"/>
</dbReference>
<evidence type="ECO:0000256" key="5">
    <source>
        <dbReference type="ARBA" id="ARBA00023315"/>
    </source>
</evidence>
<dbReference type="KEGG" id="srub:C2R22_04015"/>
<dbReference type="SUPFAM" id="SSF51230">
    <property type="entry name" value="Single hybrid motif"/>
    <property type="match status" value="1"/>
</dbReference>
<evidence type="ECO:0000259" key="7">
    <source>
        <dbReference type="PROSITE" id="PS50968"/>
    </source>
</evidence>
<feature type="compositionally biased region" description="Low complexity" evidence="6">
    <location>
        <begin position="90"/>
        <end position="109"/>
    </location>
</feature>
<protein>
    <submittedName>
        <fullName evidence="9">Dihydrolipoyllysine acetyltransferase</fullName>
    </submittedName>
</protein>
<evidence type="ECO:0000256" key="3">
    <source>
        <dbReference type="ARBA" id="ARBA00022679"/>
    </source>
</evidence>
<dbReference type="PROSITE" id="PS50968">
    <property type="entry name" value="BIOTINYL_LIPOYL"/>
    <property type="match status" value="1"/>
</dbReference>
<feature type="compositionally biased region" description="Acidic residues" evidence="6">
    <location>
        <begin position="220"/>
        <end position="238"/>
    </location>
</feature>
<dbReference type="AlphaFoldDB" id="A0A2I8VG65"/>
<dbReference type="PANTHER" id="PTHR43178">
    <property type="entry name" value="DIHYDROLIPOAMIDE ACETYLTRANSFERASE COMPONENT OF PYRUVATE DEHYDROGENASE COMPLEX"/>
    <property type="match status" value="1"/>
</dbReference>
<dbReference type="InterPro" id="IPR003016">
    <property type="entry name" value="2-oxoA_DH_lipoyl-BS"/>
</dbReference>
<dbReference type="PROSITE" id="PS00189">
    <property type="entry name" value="LIPOYL"/>
    <property type="match status" value="1"/>
</dbReference>
<reference evidence="9 10" key="1">
    <citation type="submission" date="2018-01" db="EMBL/GenBank/DDBJ databases">
        <title>Complete genome sequence of Salinigranum rubrum GX10T, an extremely halophilic archaeon isolated from a marine solar saltern.</title>
        <authorList>
            <person name="Han S."/>
        </authorList>
    </citation>
    <scope>NUCLEOTIDE SEQUENCE [LARGE SCALE GENOMIC DNA]</scope>
    <source>
        <strain evidence="9 10">GX10</strain>
    </source>
</reference>
<dbReference type="PANTHER" id="PTHR43178:SF5">
    <property type="entry name" value="LIPOAMIDE ACYLTRANSFERASE COMPONENT OF BRANCHED-CHAIN ALPHA-KETO ACID DEHYDROGENASE COMPLEX, MITOCHONDRIAL"/>
    <property type="match status" value="1"/>
</dbReference>